<dbReference type="EMBL" id="LWCA01001433">
    <property type="protein sequence ID" value="OAF65129.1"/>
    <property type="molecule type" value="Genomic_DNA"/>
</dbReference>
<protein>
    <recommendedName>
        <fullName evidence="7">Farnesyl pyrophosphate synthase</fullName>
    </recommendedName>
</protein>
<gene>
    <name evidence="5" type="ORF">A3Q56_07069</name>
</gene>
<dbReference type="OrthoDB" id="10257492at2759"/>
<dbReference type="Proteomes" id="UP000078046">
    <property type="component" value="Unassembled WGS sequence"/>
</dbReference>
<comment type="cofactor">
    <cofactor evidence="1">
        <name>Mg(2+)</name>
        <dbReference type="ChEBI" id="CHEBI:18420"/>
    </cofactor>
</comment>
<dbReference type="InterPro" id="IPR000092">
    <property type="entry name" value="Polyprenyl_synt"/>
</dbReference>
<name>A0A177AT07_9BILA</name>
<organism evidence="5 6">
    <name type="scientific">Intoshia linei</name>
    <dbReference type="NCBI Taxonomy" id="1819745"/>
    <lineage>
        <taxon>Eukaryota</taxon>
        <taxon>Metazoa</taxon>
        <taxon>Spiralia</taxon>
        <taxon>Lophotrochozoa</taxon>
        <taxon>Mesozoa</taxon>
        <taxon>Orthonectida</taxon>
        <taxon>Rhopaluridae</taxon>
        <taxon>Intoshia</taxon>
    </lineage>
</organism>
<dbReference type="Gene3D" id="1.10.600.10">
    <property type="entry name" value="Farnesyl Diphosphate Synthase"/>
    <property type="match status" value="1"/>
</dbReference>
<dbReference type="PANTHER" id="PTHR11525:SF0">
    <property type="entry name" value="FARNESYL PYROPHOSPHATE SYNTHASE"/>
    <property type="match status" value="1"/>
</dbReference>
<evidence type="ECO:0000256" key="1">
    <source>
        <dbReference type="ARBA" id="ARBA00001946"/>
    </source>
</evidence>
<dbReference type="SUPFAM" id="SSF48576">
    <property type="entry name" value="Terpenoid synthases"/>
    <property type="match status" value="1"/>
</dbReference>
<proteinExistence type="predicted"/>
<evidence type="ECO:0000313" key="5">
    <source>
        <dbReference type="EMBL" id="OAF65129.1"/>
    </source>
</evidence>
<comment type="caution">
    <text evidence="5">The sequence shown here is derived from an EMBL/GenBank/DDBJ whole genome shotgun (WGS) entry which is preliminary data.</text>
</comment>
<dbReference type="GO" id="GO:0045337">
    <property type="term" value="P:farnesyl diphosphate biosynthetic process"/>
    <property type="evidence" value="ECO:0007669"/>
    <property type="project" value="TreeGrafter"/>
</dbReference>
<dbReference type="GO" id="GO:0046872">
    <property type="term" value="F:metal ion binding"/>
    <property type="evidence" value="ECO:0007669"/>
    <property type="project" value="UniProtKB-KW"/>
</dbReference>
<evidence type="ECO:0000313" key="6">
    <source>
        <dbReference type="Proteomes" id="UP000078046"/>
    </source>
</evidence>
<keyword evidence="3" id="KW-0479">Metal-binding</keyword>
<evidence type="ECO:0008006" key="7">
    <source>
        <dbReference type="Google" id="ProtNLM"/>
    </source>
</evidence>
<reference evidence="5 6" key="1">
    <citation type="submission" date="2016-04" db="EMBL/GenBank/DDBJ databases">
        <title>The genome of Intoshia linei affirms orthonectids as highly simplified spiralians.</title>
        <authorList>
            <person name="Mikhailov K.V."/>
            <person name="Slusarev G.S."/>
            <person name="Nikitin M.A."/>
            <person name="Logacheva M.D."/>
            <person name="Penin A."/>
            <person name="Aleoshin V."/>
            <person name="Panchin Y.V."/>
        </authorList>
    </citation>
    <scope>NUCLEOTIDE SEQUENCE [LARGE SCALE GENOMIC DNA]</scope>
    <source>
        <strain evidence="5">Intl2013</strain>
        <tissue evidence="5">Whole animal</tissue>
    </source>
</reference>
<evidence type="ECO:0000256" key="3">
    <source>
        <dbReference type="ARBA" id="ARBA00022723"/>
    </source>
</evidence>
<dbReference type="Pfam" id="PF00348">
    <property type="entry name" value="polyprenyl_synt"/>
    <property type="match status" value="1"/>
</dbReference>
<accession>A0A177AT07</accession>
<keyword evidence="4" id="KW-0460">Magnesium</keyword>
<keyword evidence="6" id="KW-1185">Reference proteome</keyword>
<dbReference type="InterPro" id="IPR039702">
    <property type="entry name" value="FPS1-like"/>
</dbReference>
<dbReference type="GO" id="GO:0004161">
    <property type="term" value="F:dimethylallyltranstransferase activity"/>
    <property type="evidence" value="ECO:0007669"/>
    <property type="project" value="TreeGrafter"/>
</dbReference>
<dbReference type="GO" id="GO:0004337">
    <property type="term" value="F:(2E,6E)-farnesyl diphosphate synthase activity"/>
    <property type="evidence" value="ECO:0007669"/>
    <property type="project" value="TreeGrafter"/>
</dbReference>
<dbReference type="PANTHER" id="PTHR11525">
    <property type="entry name" value="FARNESYL-PYROPHOSPHATE SYNTHETASE"/>
    <property type="match status" value="1"/>
</dbReference>
<dbReference type="InterPro" id="IPR008949">
    <property type="entry name" value="Isoprenoid_synthase_dom_sf"/>
</dbReference>
<evidence type="ECO:0000256" key="2">
    <source>
        <dbReference type="ARBA" id="ARBA00022679"/>
    </source>
</evidence>
<evidence type="ECO:0000256" key="4">
    <source>
        <dbReference type="ARBA" id="ARBA00022842"/>
    </source>
</evidence>
<keyword evidence="2" id="KW-0808">Transferase</keyword>
<dbReference type="AlphaFoldDB" id="A0A177AT07"/>
<dbReference type="GO" id="GO:0005737">
    <property type="term" value="C:cytoplasm"/>
    <property type="evidence" value="ECO:0007669"/>
    <property type="project" value="TreeGrafter"/>
</dbReference>
<sequence length="133" mass="15555">MILNILEKVTTSIKVANFRECTDDYLDCFGNPDDLGKIGTDIQENKCTWLICKALEVCNDEEKGVLEKHYGKDNEFDIQQIKKMYSHLKIDVIYGKKSSIMYKELKAEIIELGIYFPPQLFLNYLELIHNRQK</sequence>